<dbReference type="Gene3D" id="2.60.200.40">
    <property type="match status" value="2"/>
</dbReference>
<dbReference type="InterPro" id="IPR016064">
    <property type="entry name" value="NAD/diacylglycerol_kinase_sf"/>
</dbReference>
<proteinExistence type="predicted"/>
<evidence type="ECO:0000313" key="2">
    <source>
        <dbReference type="EMBL" id="KAA0194284.1"/>
    </source>
</evidence>
<keyword evidence="2" id="KW-0418">Kinase</keyword>
<dbReference type="GO" id="GO:0016020">
    <property type="term" value="C:membrane"/>
    <property type="evidence" value="ECO:0007669"/>
    <property type="project" value="GOC"/>
</dbReference>
<accession>A0A8E0RYQ3</accession>
<name>A0A8E0RYQ3_9TREM</name>
<evidence type="ECO:0000259" key="1">
    <source>
        <dbReference type="Pfam" id="PF19280"/>
    </source>
</evidence>
<dbReference type="AlphaFoldDB" id="A0A8E0RYQ3"/>
<dbReference type="Pfam" id="PF19280">
    <property type="entry name" value="CERK_C"/>
    <property type="match status" value="1"/>
</dbReference>
<organism evidence="2 3">
    <name type="scientific">Fasciolopsis buskii</name>
    <dbReference type="NCBI Taxonomy" id="27845"/>
    <lineage>
        <taxon>Eukaryota</taxon>
        <taxon>Metazoa</taxon>
        <taxon>Spiralia</taxon>
        <taxon>Lophotrochozoa</taxon>
        <taxon>Platyhelminthes</taxon>
        <taxon>Trematoda</taxon>
        <taxon>Digenea</taxon>
        <taxon>Plagiorchiida</taxon>
        <taxon>Echinostomata</taxon>
        <taxon>Echinostomatoidea</taxon>
        <taxon>Fasciolidae</taxon>
        <taxon>Fasciolopsis</taxon>
    </lineage>
</organism>
<protein>
    <submittedName>
        <fullName evidence="2">Ceramide kinase</fullName>
    </submittedName>
</protein>
<keyword evidence="2" id="KW-0808">Transferase</keyword>
<dbReference type="SUPFAM" id="SSF111331">
    <property type="entry name" value="NAD kinase/diacylglycerol kinase-like"/>
    <property type="match status" value="1"/>
</dbReference>
<dbReference type="OrthoDB" id="6273460at2759"/>
<comment type="caution">
    <text evidence="2">The sequence shown here is derived from an EMBL/GenBank/DDBJ whole genome shotgun (WGS) entry which is preliminary data.</text>
</comment>
<reference evidence="2" key="1">
    <citation type="submission" date="2019-05" db="EMBL/GenBank/DDBJ databases">
        <title>Annotation for the trematode Fasciolopsis buski.</title>
        <authorList>
            <person name="Choi Y.-J."/>
        </authorList>
    </citation>
    <scope>NUCLEOTIDE SEQUENCE</scope>
    <source>
        <strain evidence="2">HT</strain>
        <tissue evidence="2">Whole worm</tissue>
    </source>
</reference>
<dbReference type="InterPro" id="IPR045363">
    <property type="entry name" value="CERK_C"/>
</dbReference>
<dbReference type="GO" id="GO:0001729">
    <property type="term" value="F:ceramide kinase activity"/>
    <property type="evidence" value="ECO:0007669"/>
    <property type="project" value="TreeGrafter"/>
</dbReference>
<dbReference type="GO" id="GO:0006672">
    <property type="term" value="P:ceramide metabolic process"/>
    <property type="evidence" value="ECO:0007669"/>
    <property type="project" value="TreeGrafter"/>
</dbReference>
<evidence type="ECO:0000313" key="3">
    <source>
        <dbReference type="Proteomes" id="UP000728185"/>
    </source>
</evidence>
<dbReference type="PANTHER" id="PTHR12358:SF111">
    <property type="entry name" value="CERAMIDE KINASE, ISOFORM A"/>
    <property type="match status" value="1"/>
</dbReference>
<keyword evidence="3" id="KW-1185">Reference proteome</keyword>
<dbReference type="PANTHER" id="PTHR12358">
    <property type="entry name" value="SPHINGOSINE KINASE"/>
    <property type="match status" value="1"/>
</dbReference>
<feature type="domain" description="Ceramide kinase C-terminal" evidence="1">
    <location>
        <begin position="248"/>
        <end position="439"/>
    </location>
</feature>
<dbReference type="Proteomes" id="UP000728185">
    <property type="component" value="Unassembled WGS sequence"/>
</dbReference>
<sequence length="501" mass="55236">GSTDTVVFSTHGTNDILTATLHIILGDDLGIDVAAVHSSENGSFLRYVVSMLGYGFHADLLRNDDKLRWMGPRRYDYSGFSAFLQHSVYEGELSYLPSANRNSHVRDGVLCAFGCPVCSLDQSDSVECNSPVDSELEVSEGGSENFSLAPDLHTKEMYGESRTRSLPASSFPIQLPLVELDRSAVEVGSLCKDTFPHSISTTIQGTTFFEQKKDCFPQNSKSICVLEQRNLKSSKQDKESSSSLSCLAKTESNRQPSWFSQGSEKGWKTIRGTFIAVNAFLLSCRCSRAANGPSPWAHLGDGCIDLIMIRECSRARFLQFLIRTANASGNPNEGVDRSPFELPFVTVERVCAFRFRRVTKSSTPSPTSVFRYSPFLEYENSSDSEVLPWSRTFGENTKSKISDSADSRGKKSMWCTDGELLHYENISVHVHRQLLRIFSRGPQPTAKELVSASKQTRNEYNALFDAVVASAPEKPKSVCSIPIAEVGCARSSAAIMISPVP</sequence>
<gene>
    <name evidence="2" type="ORF">FBUS_06622</name>
</gene>
<dbReference type="EMBL" id="LUCM01004478">
    <property type="protein sequence ID" value="KAA0194284.1"/>
    <property type="molecule type" value="Genomic_DNA"/>
</dbReference>
<feature type="non-terminal residue" evidence="2">
    <location>
        <position position="501"/>
    </location>
</feature>
<dbReference type="InterPro" id="IPR050187">
    <property type="entry name" value="Lipid_Phosphate_FormReg"/>
</dbReference>